<sequence>MGASSWLPALLLVVGLPSTITSPLLLLLPTDQAEFFQKPCQARRTTAISTLQIIISFIIHKFCSPQHLNLCLLLYVNIQIKVVEEVLCN</sequence>
<organism evidence="2 3">
    <name type="scientific">Adiantum capillus-veneris</name>
    <name type="common">Maidenhair fern</name>
    <dbReference type="NCBI Taxonomy" id="13818"/>
    <lineage>
        <taxon>Eukaryota</taxon>
        <taxon>Viridiplantae</taxon>
        <taxon>Streptophyta</taxon>
        <taxon>Embryophyta</taxon>
        <taxon>Tracheophyta</taxon>
        <taxon>Polypodiopsida</taxon>
        <taxon>Polypodiidae</taxon>
        <taxon>Polypodiales</taxon>
        <taxon>Pteridineae</taxon>
        <taxon>Pteridaceae</taxon>
        <taxon>Vittarioideae</taxon>
        <taxon>Adiantum</taxon>
    </lineage>
</organism>
<keyword evidence="1" id="KW-0812">Transmembrane</keyword>
<dbReference type="Proteomes" id="UP000886520">
    <property type="component" value="Chromosome 18"/>
</dbReference>
<name>A0A9D4ZA28_ADICA</name>
<dbReference type="EMBL" id="JABFUD020000018">
    <property type="protein sequence ID" value="KAI5066307.1"/>
    <property type="molecule type" value="Genomic_DNA"/>
</dbReference>
<evidence type="ECO:0000313" key="2">
    <source>
        <dbReference type="EMBL" id="KAI5066307.1"/>
    </source>
</evidence>
<gene>
    <name evidence="2" type="ORF">GOP47_0018931</name>
</gene>
<evidence type="ECO:0000256" key="1">
    <source>
        <dbReference type="SAM" id="Phobius"/>
    </source>
</evidence>
<keyword evidence="1" id="KW-0472">Membrane</keyword>
<keyword evidence="1" id="KW-1133">Transmembrane helix</keyword>
<feature type="transmembrane region" description="Helical" evidence="1">
    <location>
        <begin position="6"/>
        <end position="28"/>
    </location>
</feature>
<proteinExistence type="predicted"/>
<dbReference type="AlphaFoldDB" id="A0A9D4ZA28"/>
<protein>
    <submittedName>
        <fullName evidence="2">Uncharacterized protein</fullName>
    </submittedName>
</protein>
<evidence type="ECO:0000313" key="3">
    <source>
        <dbReference type="Proteomes" id="UP000886520"/>
    </source>
</evidence>
<keyword evidence="3" id="KW-1185">Reference proteome</keyword>
<comment type="caution">
    <text evidence="2">The sequence shown here is derived from an EMBL/GenBank/DDBJ whole genome shotgun (WGS) entry which is preliminary data.</text>
</comment>
<accession>A0A9D4ZA28</accession>
<reference evidence="2" key="1">
    <citation type="submission" date="2021-01" db="EMBL/GenBank/DDBJ databases">
        <title>Adiantum capillus-veneris genome.</title>
        <authorList>
            <person name="Fang Y."/>
            <person name="Liao Q."/>
        </authorList>
    </citation>
    <scope>NUCLEOTIDE SEQUENCE</scope>
    <source>
        <strain evidence="2">H3</strain>
        <tissue evidence="2">Leaf</tissue>
    </source>
</reference>